<dbReference type="SUPFAM" id="SSF56349">
    <property type="entry name" value="DNA breaking-rejoining enzymes"/>
    <property type="match status" value="1"/>
</dbReference>
<dbReference type="GO" id="GO:0003677">
    <property type="term" value="F:DNA binding"/>
    <property type="evidence" value="ECO:0007669"/>
    <property type="project" value="UniProtKB-UniRule"/>
</dbReference>
<evidence type="ECO:0008006" key="9">
    <source>
        <dbReference type="Google" id="ProtNLM"/>
    </source>
</evidence>
<dbReference type="Proteomes" id="UP000032633">
    <property type="component" value="Chromosome"/>
</dbReference>
<reference evidence="8" key="2">
    <citation type="submission" date="2015-03" db="EMBL/GenBank/DDBJ databases">
        <title>Genome sequence of Paenibacillus beijingensis strain DSM 24997T.</title>
        <authorList>
            <person name="Kwak Y."/>
            <person name="Shin J.-H."/>
        </authorList>
    </citation>
    <scope>NUCLEOTIDE SEQUENCE [LARGE SCALE GENOMIC DNA]</scope>
    <source>
        <strain evidence="8">DSM 24997</strain>
    </source>
</reference>
<keyword evidence="3" id="KW-0233">DNA recombination</keyword>
<evidence type="ECO:0000256" key="1">
    <source>
        <dbReference type="ARBA" id="ARBA00008857"/>
    </source>
</evidence>
<dbReference type="InterPro" id="IPR050090">
    <property type="entry name" value="Tyrosine_recombinase_XerCD"/>
</dbReference>
<dbReference type="EMBL" id="CP011058">
    <property type="protein sequence ID" value="AJY76740.1"/>
    <property type="molecule type" value="Genomic_DNA"/>
</dbReference>
<reference evidence="7 8" key="1">
    <citation type="journal article" date="2015" name="J. Biotechnol.">
        <title>Complete genome sequence of Paenibacillus beijingensis 7188(T) (=DSM 24997(T)), a novel rhizobacterium from jujube garden soil.</title>
        <authorList>
            <person name="Kwak Y."/>
            <person name="Shin J.H."/>
        </authorList>
    </citation>
    <scope>NUCLEOTIDE SEQUENCE [LARGE SCALE GENOMIC DNA]</scope>
    <source>
        <strain evidence="7 8">DSM 24997</strain>
    </source>
</reference>
<evidence type="ECO:0000259" key="6">
    <source>
        <dbReference type="PROSITE" id="PS51900"/>
    </source>
</evidence>
<dbReference type="PROSITE" id="PS51900">
    <property type="entry name" value="CB"/>
    <property type="match status" value="1"/>
</dbReference>
<dbReference type="InterPro" id="IPR010998">
    <property type="entry name" value="Integrase_recombinase_N"/>
</dbReference>
<dbReference type="InterPro" id="IPR044068">
    <property type="entry name" value="CB"/>
</dbReference>
<dbReference type="STRING" id="1126833.VN24_21935"/>
<keyword evidence="8" id="KW-1185">Reference proteome</keyword>
<comment type="similarity">
    <text evidence="1">Belongs to the 'phage' integrase family.</text>
</comment>
<dbReference type="InterPro" id="IPR002104">
    <property type="entry name" value="Integrase_catalytic"/>
</dbReference>
<protein>
    <recommendedName>
        <fullName evidence="9">Recombinase XerC</fullName>
    </recommendedName>
</protein>
<dbReference type="PROSITE" id="PS51898">
    <property type="entry name" value="TYR_RECOMBINASE"/>
    <property type="match status" value="1"/>
</dbReference>
<dbReference type="Gene3D" id="1.10.443.10">
    <property type="entry name" value="Intergrase catalytic core"/>
    <property type="match status" value="1"/>
</dbReference>
<dbReference type="InterPro" id="IPR011010">
    <property type="entry name" value="DNA_brk_join_enz"/>
</dbReference>
<dbReference type="GO" id="GO:0006310">
    <property type="term" value="P:DNA recombination"/>
    <property type="evidence" value="ECO:0007669"/>
    <property type="project" value="UniProtKB-KW"/>
</dbReference>
<evidence type="ECO:0000313" key="7">
    <source>
        <dbReference type="EMBL" id="AJY76740.1"/>
    </source>
</evidence>
<organism evidence="7 8">
    <name type="scientific">Paenibacillus beijingensis</name>
    <dbReference type="NCBI Taxonomy" id="1126833"/>
    <lineage>
        <taxon>Bacteria</taxon>
        <taxon>Bacillati</taxon>
        <taxon>Bacillota</taxon>
        <taxon>Bacilli</taxon>
        <taxon>Bacillales</taxon>
        <taxon>Paenibacillaceae</taxon>
        <taxon>Paenibacillus</taxon>
    </lineage>
</organism>
<evidence type="ECO:0000256" key="3">
    <source>
        <dbReference type="ARBA" id="ARBA00023172"/>
    </source>
</evidence>
<accession>A0A0D5NNL9</accession>
<feature type="domain" description="Tyr recombinase" evidence="5">
    <location>
        <begin position="114"/>
        <end position="298"/>
    </location>
</feature>
<evidence type="ECO:0000259" key="5">
    <source>
        <dbReference type="PROSITE" id="PS51898"/>
    </source>
</evidence>
<dbReference type="Pfam" id="PF00589">
    <property type="entry name" value="Phage_integrase"/>
    <property type="match status" value="1"/>
</dbReference>
<dbReference type="RefSeq" id="WP_045672165.1">
    <property type="nucleotide sequence ID" value="NZ_CP011058.1"/>
</dbReference>
<dbReference type="KEGG" id="pbj:VN24_21935"/>
<dbReference type="PANTHER" id="PTHR30349">
    <property type="entry name" value="PHAGE INTEGRASE-RELATED"/>
    <property type="match status" value="1"/>
</dbReference>
<evidence type="ECO:0000256" key="2">
    <source>
        <dbReference type="ARBA" id="ARBA00023125"/>
    </source>
</evidence>
<dbReference type="PATRIC" id="fig|1126833.4.peg.4820"/>
<dbReference type="InterPro" id="IPR013762">
    <property type="entry name" value="Integrase-like_cat_sf"/>
</dbReference>
<dbReference type="Gene3D" id="1.10.150.130">
    <property type="match status" value="1"/>
</dbReference>
<feature type="domain" description="Core-binding (CB)" evidence="6">
    <location>
        <begin position="1"/>
        <end position="92"/>
    </location>
</feature>
<sequence>MTGYNHDILEHYETELQLFTIWMKNQGMTKSTEQAYLADTCQYLRSIYPTELSQTGKIHMMRFLSLMRENGSGDEARNRKLSSLRAFYKSLIEMEHLNVNPAALTAKSKMTKNRIPVYLEDHELELLFQSIEGKYKYRNMTILLLMAYAGLRVGEVHRLNVQDFQPSGSIHVLGKGRKWRIIPLPAPLSAILRQALEERIVPKQSKEHAFFVSQFGRRLSIRMIQTIADETLARLKDKVPTLALKKLSSHKLRHSFATMQIRSGTDIRTLQELLGHASIETTQIYTHVDNKQLQGAMNNISDKIPSGLER</sequence>
<keyword evidence="2 4" id="KW-0238">DNA-binding</keyword>
<dbReference type="PANTHER" id="PTHR30349:SF41">
    <property type="entry name" value="INTEGRASE_RECOMBINASE PROTEIN MJ0367-RELATED"/>
    <property type="match status" value="1"/>
</dbReference>
<evidence type="ECO:0000256" key="4">
    <source>
        <dbReference type="PROSITE-ProRule" id="PRU01248"/>
    </source>
</evidence>
<gene>
    <name evidence="7" type="ORF">VN24_21935</name>
</gene>
<dbReference type="OrthoDB" id="9801717at2"/>
<dbReference type="HOGENOM" id="CLU_027562_9_2_9"/>
<proteinExistence type="inferred from homology"/>
<evidence type="ECO:0000313" key="8">
    <source>
        <dbReference type="Proteomes" id="UP000032633"/>
    </source>
</evidence>
<name>A0A0D5NNL9_9BACL</name>
<dbReference type="GO" id="GO:0015074">
    <property type="term" value="P:DNA integration"/>
    <property type="evidence" value="ECO:0007669"/>
    <property type="project" value="InterPro"/>
</dbReference>
<dbReference type="AlphaFoldDB" id="A0A0D5NNL9"/>